<feature type="transmembrane region" description="Helical" evidence="1">
    <location>
        <begin position="87"/>
        <end position="111"/>
    </location>
</feature>
<dbReference type="EMBL" id="CP071410">
    <property type="protein sequence ID" value="QSW37881.1"/>
    <property type="molecule type" value="Genomic_DNA"/>
</dbReference>
<keyword evidence="1" id="KW-0812">Transmembrane</keyword>
<dbReference type="InterPro" id="IPR002575">
    <property type="entry name" value="Aminoglycoside_PTrfase"/>
</dbReference>
<protein>
    <submittedName>
        <fullName evidence="3">Phosphotransferase</fullName>
    </submittedName>
</protein>
<dbReference type="Gene3D" id="3.90.1200.10">
    <property type="match status" value="1"/>
</dbReference>
<keyword evidence="1" id="KW-1133">Transmembrane helix</keyword>
<dbReference type="Proteomes" id="UP000663602">
    <property type="component" value="Chromosome"/>
</dbReference>
<dbReference type="Pfam" id="PF01636">
    <property type="entry name" value="APH"/>
    <property type="match status" value="1"/>
</dbReference>
<name>A0A975AE33_9PROT</name>
<dbReference type="SUPFAM" id="SSF56112">
    <property type="entry name" value="Protein kinase-like (PK-like)"/>
    <property type="match status" value="1"/>
</dbReference>
<feature type="domain" description="Aminoglycoside phosphotransferase" evidence="2">
    <location>
        <begin position="186"/>
        <end position="234"/>
    </location>
</feature>
<accession>A0A975AE33</accession>
<feature type="transmembrane region" description="Helical" evidence="1">
    <location>
        <begin position="150"/>
        <end position="173"/>
    </location>
</feature>
<reference evidence="3" key="2">
    <citation type="submission" date="2021-03" db="EMBL/GenBank/DDBJ databases">
        <title>Alternative transmission patterns in independently acquired nutritional co-symbionts of Dictyopharidae planthoppers.</title>
        <authorList>
            <person name="Michalik A."/>
            <person name="Lukasik P."/>
        </authorList>
    </citation>
    <scope>NUCLEOTIDE SEQUENCE</scope>
    <source>
        <strain evidence="3">DICMUL</strain>
    </source>
</reference>
<dbReference type="Gene3D" id="3.30.200.20">
    <property type="entry name" value="Phosphorylase Kinase, domain 1"/>
    <property type="match status" value="1"/>
</dbReference>
<evidence type="ECO:0000313" key="3">
    <source>
        <dbReference type="EMBL" id="QSW37881.1"/>
    </source>
</evidence>
<dbReference type="AlphaFoldDB" id="A0A975AE33"/>
<proteinExistence type="predicted"/>
<reference evidence="3" key="1">
    <citation type="submission" date="2021-02" db="EMBL/GenBank/DDBJ databases">
        <authorList>
            <person name="Franco D."/>
        </authorList>
    </citation>
    <scope>NUCLEOTIDE SEQUENCE</scope>
    <source>
        <strain evidence="3">DICMUL</strain>
    </source>
</reference>
<keyword evidence="1" id="KW-0472">Membrane</keyword>
<feature type="transmembrane region" description="Helical" evidence="1">
    <location>
        <begin position="249"/>
        <end position="276"/>
    </location>
</feature>
<feature type="transmembrane region" description="Helical" evidence="1">
    <location>
        <begin position="296"/>
        <end position="318"/>
    </location>
</feature>
<gene>
    <name evidence="3" type="ORF">JSR02_00225</name>
</gene>
<sequence length="343" mass="41214">MAVFINVSSSLILVHLSTFFKLKHTIFLEGISKGTNNTNFLVTTGFKRCVLTFVSVNSKLFPIYFLLTSYNFNYSYYPPVITDIYGRLFFCYNGSVAFLTAYVIGSAVYVFNFRLCYFLGFNLSNIHVTYIFKSGYIFNSFSFRSLLFGYIRYFFKLLLLLYYNFLLVSISYLQRFLTSCSYFYLAVAFCHCDLFRDNVIFDSTTCYKFIDFHFLSFEKKLYDFSIVVSEWCFNGHFCHRRFIYFIIGYLRRCFISISEFNCMYIFTVFVIFRFFITRLSTLFYGCYTFSSKKIYSYYYLYNYFYFNRAAVCEFFSLLKRYIYVRFYKRLCFCAFKGKNQISC</sequence>
<dbReference type="InterPro" id="IPR011009">
    <property type="entry name" value="Kinase-like_dom_sf"/>
</dbReference>
<evidence type="ECO:0000256" key="1">
    <source>
        <dbReference type="SAM" id="Phobius"/>
    </source>
</evidence>
<evidence type="ECO:0000313" key="4">
    <source>
        <dbReference type="Proteomes" id="UP000663602"/>
    </source>
</evidence>
<organism evidence="3 4">
    <name type="scientific">Candidatus Vidania fulgoroideorum</name>
    <dbReference type="NCBI Taxonomy" id="881286"/>
    <lineage>
        <taxon>Bacteria</taxon>
        <taxon>Pseudomonadati</taxon>
        <taxon>Pseudomonadota</taxon>
        <taxon>Betaproteobacteria</taxon>
        <taxon>Candidatus Vidania</taxon>
    </lineage>
</organism>
<evidence type="ECO:0000259" key="2">
    <source>
        <dbReference type="Pfam" id="PF01636"/>
    </source>
</evidence>